<gene>
    <name evidence="3" type="ORF">JJB07_07215</name>
</gene>
<dbReference type="PANTHER" id="PTHR40053:SF1">
    <property type="entry name" value="SPORULATION-CONTROL PROTEIN SPO0M"/>
    <property type="match status" value="1"/>
</dbReference>
<feature type="compositionally biased region" description="Basic and acidic residues" evidence="2">
    <location>
        <begin position="253"/>
        <end position="266"/>
    </location>
</feature>
<keyword evidence="4" id="KW-1185">Reference proteome</keyword>
<evidence type="ECO:0000256" key="1">
    <source>
        <dbReference type="SAM" id="Coils"/>
    </source>
</evidence>
<evidence type="ECO:0000256" key="2">
    <source>
        <dbReference type="SAM" id="MobiDB-lite"/>
    </source>
</evidence>
<protein>
    <submittedName>
        <fullName evidence="3">Sporulation protein</fullName>
    </submittedName>
</protein>
<organism evidence="3 4">
    <name type="scientific">Tumebacillus amylolyticus</name>
    <dbReference type="NCBI Taxonomy" id="2801339"/>
    <lineage>
        <taxon>Bacteria</taxon>
        <taxon>Bacillati</taxon>
        <taxon>Bacillota</taxon>
        <taxon>Bacilli</taxon>
        <taxon>Bacillales</taxon>
        <taxon>Alicyclobacillaceae</taxon>
        <taxon>Tumebacillus</taxon>
    </lineage>
</organism>
<evidence type="ECO:0000313" key="3">
    <source>
        <dbReference type="EMBL" id="MBL0386433.1"/>
    </source>
</evidence>
<proteinExistence type="predicted"/>
<keyword evidence="1" id="KW-0175">Coiled coil</keyword>
<feature type="coiled-coil region" evidence="1">
    <location>
        <begin position="329"/>
        <end position="359"/>
    </location>
</feature>
<accession>A0ABS1J833</accession>
<feature type="compositionally biased region" description="Basic residues" evidence="2">
    <location>
        <begin position="243"/>
        <end position="252"/>
    </location>
</feature>
<dbReference type="PANTHER" id="PTHR40053">
    <property type="entry name" value="SPORULATION-CONTROL PROTEIN SPO0M"/>
    <property type="match status" value="1"/>
</dbReference>
<dbReference type="InterPro" id="IPR009776">
    <property type="entry name" value="Spore_0_M"/>
</dbReference>
<dbReference type="Proteomes" id="UP000602284">
    <property type="component" value="Unassembled WGS sequence"/>
</dbReference>
<feature type="region of interest" description="Disordered" evidence="2">
    <location>
        <begin position="240"/>
        <end position="266"/>
    </location>
</feature>
<dbReference type="Pfam" id="PF07070">
    <property type="entry name" value="Spo0M"/>
    <property type="match status" value="1"/>
</dbReference>
<dbReference type="RefSeq" id="WP_201632941.1">
    <property type="nucleotide sequence ID" value="NZ_JAEQNB010000002.1"/>
</dbReference>
<comment type="caution">
    <text evidence="3">The sequence shown here is derived from an EMBL/GenBank/DDBJ whole genome shotgun (WGS) entry which is preliminary data.</text>
</comment>
<sequence length="362" mass="39458">MFKKLLNKIGIGSASVNLVLESDRARVGEELRGTIMIKGGNGETKVDAVNVNLIMNVKHGDDEQTHEIAKINIVQGLVVREGDDLQFPLRYTLPSLPQSSPYVKFSVHTELDIPGAVDKHDFDDFYVLPAEPVGLIQEAIHHLGFAPKEDSGEMEGHFQKFEYKPVGGAFHGRLSELEVIFLLEEEGVRLYVELDHKAGGFGKEIETTPTVFIGYGHLTSVENATAVLVDFLEQEIHSAGHGAHGHATHASHGHHESHVHSHESHDSELGSAIVGGLVGGLVAAAVDEIVEEIVEDAIEDALGLDDFQDSIDESVANLEAISAEMDASVANLEAAIEDYDDAVEDLEEAVEEFEEEYEDEEN</sequence>
<evidence type="ECO:0000313" key="4">
    <source>
        <dbReference type="Proteomes" id="UP000602284"/>
    </source>
</evidence>
<dbReference type="EMBL" id="JAEQNB010000002">
    <property type="protein sequence ID" value="MBL0386433.1"/>
    <property type="molecule type" value="Genomic_DNA"/>
</dbReference>
<name>A0ABS1J833_9BACL</name>
<reference evidence="3 4" key="1">
    <citation type="submission" date="2021-01" db="EMBL/GenBank/DDBJ databases">
        <title>Tumebacillus sp. strain ITR2 16S ribosomal RNA gene Genome sequencing and assembly.</title>
        <authorList>
            <person name="Kang M."/>
        </authorList>
    </citation>
    <scope>NUCLEOTIDE SEQUENCE [LARGE SCALE GENOMIC DNA]</scope>
    <source>
        <strain evidence="3 4">ITR2</strain>
    </source>
</reference>